<comment type="subcellular location">
    <subcellularLocation>
        <location evidence="1">Membrane</location>
        <topology evidence="1">Multi-pass membrane protein</topology>
    </subcellularLocation>
</comment>
<feature type="transmembrane region" description="Helical" evidence="8">
    <location>
        <begin position="719"/>
        <end position="740"/>
    </location>
</feature>
<dbReference type="PANTHER" id="PTHR31645">
    <property type="entry name" value="OLIGOPEPTIDE TRANSPORTER YGL114W-RELATED"/>
    <property type="match status" value="1"/>
</dbReference>
<comment type="similarity">
    <text evidence="2">Belongs to the oligopeptide OPT transporter family.</text>
</comment>
<dbReference type="AlphaFoldDB" id="A0A4U0UVH2"/>
<feature type="transmembrane region" description="Helical" evidence="8">
    <location>
        <begin position="546"/>
        <end position="564"/>
    </location>
</feature>
<proteinExistence type="inferred from homology"/>
<reference evidence="9 10" key="1">
    <citation type="submission" date="2017-03" db="EMBL/GenBank/DDBJ databases">
        <title>Genomes of endolithic fungi from Antarctica.</title>
        <authorList>
            <person name="Coleine C."/>
            <person name="Masonjones S."/>
            <person name="Stajich J.E."/>
        </authorList>
    </citation>
    <scope>NUCLEOTIDE SEQUENCE [LARGE SCALE GENOMIC DNA]</scope>
    <source>
        <strain evidence="9 10">CCFEE 5311</strain>
    </source>
</reference>
<feature type="compositionally biased region" description="Polar residues" evidence="7">
    <location>
        <begin position="508"/>
        <end position="524"/>
    </location>
</feature>
<feature type="transmembrane region" description="Helical" evidence="8">
    <location>
        <begin position="439"/>
        <end position="461"/>
    </location>
</feature>
<feature type="transmembrane region" description="Helical" evidence="8">
    <location>
        <begin position="687"/>
        <end position="707"/>
    </location>
</feature>
<dbReference type="OrthoDB" id="627262at2759"/>
<keyword evidence="6 8" id="KW-0472">Membrane</keyword>
<feature type="compositionally biased region" description="Low complexity" evidence="7">
    <location>
        <begin position="22"/>
        <end position="41"/>
    </location>
</feature>
<evidence type="ECO:0000256" key="1">
    <source>
        <dbReference type="ARBA" id="ARBA00004141"/>
    </source>
</evidence>
<dbReference type="NCBIfam" id="TIGR00728">
    <property type="entry name" value="OPT_sfam"/>
    <property type="match status" value="2"/>
</dbReference>
<feature type="transmembrane region" description="Helical" evidence="8">
    <location>
        <begin position="570"/>
        <end position="591"/>
    </location>
</feature>
<keyword evidence="4 8" id="KW-0812">Transmembrane</keyword>
<feature type="compositionally biased region" description="Basic and acidic residues" evidence="7">
    <location>
        <begin position="274"/>
        <end position="290"/>
    </location>
</feature>
<evidence type="ECO:0000256" key="5">
    <source>
        <dbReference type="ARBA" id="ARBA00022989"/>
    </source>
</evidence>
<evidence type="ECO:0000256" key="7">
    <source>
        <dbReference type="SAM" id="MobiDB-lite"/>
    </source>
</evidence>
<dbReference type="EMBL" id="NAJP01000035">
    <property type="protein sequence ID" value="TKA40078.1"/>
    <property type="molecule type" value="Genomic_DNA"/>
</dbReference>
<name>A0A4U0UVH2_9PEZI</name>
<evidence type="ECO:0000256" key="6">
    <source>
        <dbReference type="ARBA" id="ARBA00023136"/>
    </source>
</evidence>
<evidence type="ECO:0000256" key="3">
    <source>
        <dbReference type="ARBA" id="ARBA00022448"/>
    </source>
</evidence>
<accession>A0A4U0UVH2</accession>
<keyword evidence="3" id="KW-0813">Transport</keyword>
<feature type="region of interest" description="Disordered" evidence="7">
    <location>
        <begin position="274"/>
        <end position="332"/>
    </location>
</feature>
<feature type="transmembrane region" description="Helical" evidence="8">
    <location>
        <begin position="402"/>
        <end position="419"/>
    </location>
</feature>
<sequence length="826" mass="87888">MPCGEDKRHAILCLEVPEGPPSSDATSFPPQSSSSSLSPNAADDDNDNQLLRHATSRSTAFEPISQEPDAAFLRARSEQPQFTLRALLTGLLIGVLIAFSNTYFGLQTGWISGMAMPSALIGFAYFKALRAITGRLVEGGGGSGGGFGSWLGGWGEGFSEVENVLVQTVAGSVGTMPLGCGFVGVVPALEFLLKPEETPESASTDPGIVQALAVAHETGGLRLPLSKLILWALGLCFFGVVFAVPLRKEVIVREKLKFPSGTATALMIGVLHGGEKTGTEGEMEEHVKRDGTRRRRGDDGDEESEALMADASPPAAQESSEHDDSEQREEAIGIKEDWKKQIRLLTYSFAISGTYTLVSYFIPQLHSIPIFGPHLATTWLWSLNPSPAYVGQGIIMGPATTIHMLLGAVLGWAVLSPIAKYKGWASGEVGDWNTGSKGWIVWVSLAIMLADAIVSLGWLILKPTIWYGKVYGPPFVHGVREKGLRRHLGELVRDPKMRGYSPVDLNDEPTTAGNGQLSKSTSNFPEEDEKEYDAPPDHLIGWKTTLFGLIASLAFCIFAVQYSFRGMISISLTAIALLLALLLSVMGVRALGETDLNPVSGISKVTQLIFALVTPANSPNAVVINLLAGGISEAGALQAGDLLQDLKTGHLLGASPKAQFYGQLIGSAVGAVVSACVYKLYTHVYTIPSGLFQVPTAYVWIFTARLVTGQGLPPHVPVFAAGAAGIWACLTVLRIYGNLITRQPSGAKGASWVPYVPGGIAVAVGMYNTPSFTLARTAGGLLAWWWTRWKGREETPMIVLASGLILGEGLCSIVNLGLASGGVPHL</sequence>
<dbReference type="PANTHER" id="PTHR31645:SF0">
    <property type="entry name" value="OLIGOPEPTIDE TRANSPORTER YGL114W-RELATED"/>
    <property type="match status" value="1"/>
</dbReference>
<dbReference type="Pfam" id="PF03169">
    <property type="entry name" value="OPT"/>
    <property type="match status" value="1"/>
</dbReference>
<gene>
    <name evidence="9" type="ORF">B0A54_08866</name>
</gene>
<feature type="transmembrane region" description="Helical" evidence="8">
    <location>
        <begin position="228"/>
        <end position="246"/>
    </location>
</feature>
<evidence type="ECO:0000256" key="8">
    <source>
        <dbReference type="SAM" id="Phobius"/>
    </source>
</evidence>
<evidence type="ECO:0000313" key="10">
    <source>
        <dbReference type="Proteomes" id="UP000310066"/>
    </source>
</evidence>
<protein>
    <recommendedName>
        <fullName evidence="11">Oligopeptide transporter</fullName>
    </recommendedName>
</protein>
<comment type="caution">
    <text evidence="9">The sequence shown here is derived from an EMBL/GenBank/DDBJ whole genome shotgun (WGS) entry which is preliminary data.</text>
</comment>
<feature type="transmembrane region" description="Helical" evidence="8">
    <location>
        <begin position="82"/>
        <end position="104"/>
    </location>
</feature>
<dbReference type="GO" id="GO:0035673">
    <property type="term" value="F:oligopeptide transmembrane transporter activity"/>
    <property type="evidence" value="ECO:0007669"/>
    <property type="project" value="InterPro"/>
</dbReference>
<dbReference type="InterPro" id="IPR004813">
    <property type="entry name" value="OPT"/>
</dbReference>
<keyword evidence="5 8" id="KW-1133">Transmembrane helix</keyword>
<feature type="region of interest" description="Disordered" evidence="7">
    <location>
        <begin position="499"/>
        <end position="532"/>
    </location>
</feature>
<evidence type="ECO:0000256" key="2">
    <source>
        <dbReference type="ARBA" id="ARBA00008807"/>
    </source>
</evidence>
<feature type="transmembrane region" description="Helical" evidence="8">
    <location>
        <begin position="798"/>
        <end position="818"/>
    </location>
</feature>
<feature type="transmembrane region" description="Helical" evidence="8">
    <location>
        <begin position="660"/>
        <end position="681"/>
    </location>
</feature>
<evidence type="ECO:0008006" key="11">
    <source>
        <dbReference type="Google" id="ProtNLM"/>
    </source>
</evidence>
<organism evidence="9 10">
    <name type="scientific">Friedmanniomyces endolithicus</name>
    <dbReference type="NCBI Taxonomy" id="329885"/>
    <lineage>
        <taxon>Eukaryota</taxon>
        <taxon>Fungi</taxon>
        <taxon>Dikarya</taxon>
        <taxon>Ascomycota</taxon>
        <taxon>Pezizomycotina</taxon>
        <taxon>Dothideomycetes</taxon>
        <taxon>Dothideomycetidae</taxon>
        <taxon>Mycosphaerellales</taxon>
        <taxon>Teratosphaeriaceae</taxon>
        <taxon>Friedmanniomyces</taxon>
    </lineage>
</organism>
<feature type="region of interest" description="Disordered" evidence="7">
    <location>
        <begin position="15"/>
        <end position="47"/>
    </location>
</feature>
<dbReference type="InterPro" id="IPR045035">
    <property type="entry name" value="YSL-like"/>
</dbReference>
<feature type="transmembrane region" description="Helical" evidence="8">
    <location>
        <begin position="110"/>
        <end position="126"/>
    </location>
</feature>
<feature type="transmembrane region" description="Helical" evidence="8">
    <location>
        <begin position="164"/>
        <end position="189"/>
    </location>
</feature>
<evidence type="ECO:0000313" key="9">
    <source>
        <dbReference type="EMBL" id="TKA40078.1"/>
    </source>
</evidence>
<evidence type="ECO:0000256" key="4">
    <source>
        <dbReference type="ARBA" id="ARBA00022692"/>
    </source>
</evidence>
<dbReference type="Proteomes" id="UP000310066">
    <property type="component" value="Unassembled WGS sequence"/>
</dbReference>
<feature type="transmembrane region" description="Helical" evidence="8">
    <location>
        <begin position="344"/>
        <end position="362"/>
    </location>
</feature>
<dbReference type="GO" id="GO:0000329">
    <property type="term" value="C:fungal-type vacuole membrane"/>
    <property type="evidence" value="ECO:0007669"/>
    <property type="project" value="TreeGrafter"/>
</dbReference>
<dbReference type="STRING" id="329885.A0A4U0UVH2"/>